<protein>
    <submittedName>
        <fullName evidence="2">Uncharacterized protein</fullName>
    </submittedName>
</protein>
<keyword evidence="1" id="KW-0812">Transmembrane</keyword>
<proteinExistence type="predicted"/>
<evidence type="ECO:0000313" key="2">
    <source>
        <dbReference type="EMBL" id="KAL1492278.1"/>
    </source>
</evidence>
<reference evidence="2 3" key="1">
    <citation type="submission" date="2024-05" db="EMBL/GenBank/DDBJ databases">
        <title>Genetic variation in Jamaican populations of the coffee berry borer (Hypothenemus hampei).</title>
        <authorList>
            <person name="Errbii M."/>
            <person name="Myrie A."/>
        </authorList>
    </citation>
    <scope>NUCLEOTIDE SEQUENCE [LARGE SCALE GENOMIC DNA]</scope>
    <source>
        <strain evidence="2">JA-Hopewell-2020-01-JO</strain>
        <tissue evidence="2">Whole body</tissue>
    </source>
</reference>
<evidence type="ECO:0000313" key="3">
    <source>
        <dbReference type="Proteomes" id="UP001566132"/>
    </source>
</evidence>
<keyword evidence="1" id="KW-1133">Transmembrane helix</keyword>
<gene>
    <name evidence="2" type="ORF">ABEB36_012752</name>
</gene>
<comment type="caution">
    <text evidence="2">The sequence shown here is derived from an EMBL/GenBank/DDBJ whole genome shotgun (WGS) entry which is preliminary data.</text>
</comment>
<feature type="transmembrane region" description="Helical" evidence="1">
    <location>
        <begin position="6"/>
        <end position="25"/>
    </location>
</feature>
<name>A0ABD1EC99_HYPHA</name>
<dbReference type="Proteomes" id="UP001566132">
    <property type="component" value="Unassembled WGS sequence"/>
</dbReference>
<organism evidence="2 3">
    <name type="scientific">Hypothenemus hampei</name>
    <name type="common">Coffee berry borer</name>
    <dbReference type="NCBI Taxonomy" id="57062"/>
    <lineage>
        <taxon>Eukaryota</taxon>
        <taxon>Metazoa</taxon>
        <taxon>Ecdysozoa</taxon>
        <taxon>Arthropoda</taxon>
        <taxon>Hexapoda</taxon>
        <taxon>Insecta</taxon>
        <taxon>Pterygota</taxon>
        <taxon>Neoptera</taxon>
        <taxon>Endopterygota</taxon>
        <taxon>Coleoptera</taxon>
        <taxon>Polyphaga</taxon>
        <taxon>Cucujiformia</taxon>
        <taxon>Curculionidae</taxon>
        <taxon>Scolytinae</taxon>
        <taxon>Hypothenemus</taxon>
    </lineage>
</organism>
<sequence length="124" mass="14558">MQGKMSFIVNLGFGYYAFGAFITMPQTRRSHRTHMLQERNRRRRHQLPYTNFTSQFEDELNSIQYFECSKCSKKFPDIKLSRNICISYSKITTTNLYTSENNMEPGEVPEELIGLTIVEEILIS</sequence>
<keyword evidence="3" id="KW-1185">Reference proteome</keyword>
<dbReference type="EMBL" id="JBDJPC010000009">
    <property type="protein sequence ID" value="KAL1492278.1"/>
    <property type="molecule type" value="Genomic_DNA"/>
</dbReference>
<evidence type="ECO:0000256" key="1">
    <source>
        <dbReference type="SAM" id="Phobius"/>
    </source>
</evidence>
<keyword evidence="1" id="KW-0472">Membrane</keyword>
<dbReference type="AlphaFoldDB" id="A0ABD1EC99"/>
<accession>A0ABD1EC99</accession>